<reference evidence="2 3" key="1">
    <citation type="journal article" date="2016" name="Nat. Commun.">
        <title>Thousands of microbial genomes shed light on interconnected biogeochemical processes in an aquifer system.</title>
        <authorList>
            <person name="Anantharaman K."/>
            <person name="Brown C.T."/>
            <person name="Hug L.A."/>
            <person name="Sharon I."/>
            <person name="Castelle C.J."/>
            <person name="Probst A.J."/>
            <person name="Thomas B.C."/>
            <person name="Singh A."/>
            <person name="Wilkins M.J."/>
            <person name="Karaoz U."/>
            <person name="Brodie E.L."/>
            <person name="Williams K.H."/>
            <person name="Hubbard S.S."/>
            <person name="Banfield J.F."/>
        </authorList>
    </citation>
    <scope>NUCLEOTIDE SEQUENCE [LARGE SCALE GENOMIC DNA]</scope>
</reference>
<dbReference type="Proteomes" id="UP000177457">
    <property type="component" value="Unassembled WGS sequence"/>
</dbReference>
<feature type="domain" description="N-end rule aminoacyl transferase C-terminal" evidence="1">
    <location>
        <begin position="109"/>
        <end position="198"/>
    </location>
</feature>
<dbReference type="AlphaFoldDB" id="A0A1F6MQF5"/>
<evidence type="ECO:0000259" key="1">
    <source>
        <dbReference type="Pfam" id="PF04377"/>
    </source>
</evidence>
<gene>
    <name evidence="2" type="ORF">A3C90_01725</name>
</gene>
<protein>
    <recommendedName>
        <fullName evidence="1">N-end rule aminoacyl transferase C-terminal domain-containing protein</fullName>
    </recommendedName>
</protein>
<comment type="caution">
    <text evidence="2">The sequence shown here is derived from an EMBL/GenBank/DDBJ whole genome shotgun (WGS) entry which is preliminary data.</text>
</comment>
<dbReference type="GO" id="GO:0004057">
    <property type="term" value="F:arginyl-tRNA--protein transferase activity"/>
    <property type="evidence" value="ECO:0007669"/>
    <property type="project" value="InterPro"/>
</dbReference>
<dbReference type="EMBL" id="MFQE01000019">
    <property type="protein sequence ID" value="OGH73750.1"/>
    <property type="molecule type" value="Genomic_DNA"/>
</dbReference>
<name>A0A1F6MQF5_9BACT</name>
<accession>A0A1F6MQF5</accession>
<dbReference type="InterPro" id="IPR016181">
    <property type="entry name" value="Acyl_CoA_acyltransferase"/>
</dbReference>
<sequence length="219" mass="25591">MTAYLAWNKKTITDFSDANLNSLYNEGYVFTRLGRGVMHQTRGLRVDLAQFEMSSENRRILRKIADCRLQIADLPYENYHWRIGKLAKDFYTEKFGDKTFSANKTKVLFTGNSNNFNRFFIYSLNDETAGYCIATATDEIIHYAYPFYNLKSEIRNLGLGMMLLAIIYAKEHGKKYIYLGSAQRPTDTYKLQFEGLEWFDGKDWKNDTKELKNLLIEHG</sequence>
<organism evidence="2 3">
    <name type="scientific">Candidatus Magasanikbacteria bacterium RIFCSPHIGHO2_02_FULL_51_14</name>
    <dbReference type="NCBI Taxonomy" id="1798683"/>
    <lineage>
        <taxon>Bacteria</taxon>
        <taxon>Candidatus Magasanikiibacteriota</taxon>
    </lineage>
</organism>
<proteinExistence type="predicted"/>
<dbReference type="InterPro" id="IPR007472">
    <property type="entry name" value="N-end_Aminoacyl_Trfase_C"/>
</dbReference>
<dbReference type="CDD" id="cd04301">
    <property type="entry name" value="NAT_SF"/>
    <property type="match status" value="1"/>
</dbReference>
<dbReference type="STRING" id="1798683.A3C90_01725"/>
<evidence type="ECO:0000313" key="2">
    <source>
        <dbReference type="EMBL" id="OGH73750.1"/>
    </source>
</evidence>
<dbReference type="Pfam" id="PF04377">
    <property type="entry name" value="ATE_C"/>
    <property type="match status" value="1"/>
</dbReference>
<dbReference type="SUPFAM" id="SSF55729">
    <property type="entry name" value="Acyl-CoA N-acyltransferases (Nat)"/>
    <property type="match status" value="1"/>
</dbReference>
<evidence type="ECO:0000313" key="3">
    <source>
        <dbReference type="Proteomes" id="UP000177457"/>
    </source>
</evidence>